<dbReference type="SUPFAM" id="SSF46626">
    <property type="entry name" value="Cytochrome c"/>
    <property type="match status" value="2"/>
</dbReference>
<keyword evidence="8 19" id="KW-0732">Signal</keyword>
<dbReference type="InterPro" id="IPR025710">
    <property type="entry name" value="SoxA"/>
</dbReference>
<protein>
    <recommendedName>
        <fullName evidence="15">SoxAX cytochrome complex subunit A</fullName>
        <ecNumber evidence="15">2.8.5.2</ecNumber>
    </recommendedName>
    <alternativeName>
        <fullName evidence="15">Protein SoxA</fullName>
    </alternativeName>
    <alternativeName>
        <fullName evidence="15">Sulfur oxidizing protein A</fullName>
    </alternativeName>
    <alternativeName>
        <fullName evidence="15">Thiosulfate-oxidizing multienzyme system protein SoxA</fullName>
    </alternativeName>
</protein>
<feature type="binding site" description="axial binding residue" evidence="18">
    <location>
        <position position="250"/>
    </location>
    <ligand>
        <name>heme c</name>
        <dbReference type="ChEBI" id="CHEBI:61717"/>
        <label>2</label>
    </ligand>
    <ligandPart>
        <name>Fe</name>
        <dbReference type="ChEBI" id="CHEBI:18248"/>
    </ligandPart>
</feature>
<evidence type="ECO:0000313" key="22">
    <source>
        <dbReference type="Proteomes" id="UP000248012"/>
    </source>
</evidence>
<feature type="binding site" description="axial binding residue" evidence="18">
    <location>
        <position position="142"/>
    </location>
    <ligand>
        <name>heme c</name>
        <dbReference type="ChEBI" id="CHEBI:61717"/>
        <label>1</label>
    </ligand>
    <ligandPart>
        <name>Fe</name>
        <dbReference type="ChEBI" id="CHEBI:18248"/>
    </ligandPart>
</feature>
<feature type="binding site" description="covalent" evidence="17">
    <location>
        <position position="205"/>
    </location>
    <ligand>
        <name>heme c</name>
        <dbReference type="ChEBI" id="CHEBI:61717"/>
        <label>2</label>
    </ligand>
</feature>
<dbReference type="GO" id="GO:0070069">
    <property type="term" value="C:cytochrome complex"/>
    <property type="evidence" value="ECO:0007669"/>
    <property type="project" value="InterPro"/>
</dbReference>
<name>A0A2V4NQ30_9RHOB</name>
<proteinExistence type="inferred from homology"/>
<feature type="signal peptide" evidence="19">
    <location>
        <begin position="1"/>
        <end position="27"/>
    </location>
</feature>
<dbReference type="GO" id="GO:0020037">
    <property type="term" value="F:heme binding"/>
    <property type="evidence" value="ECO:0007669"/>
    <property type="project" value="InterPro"/>
</dbReference>
<evidence type="ECO:0000256" key="17">
    <source>
        <dbReference type="PIRSR" id="PIRSR038455-2"/>
    </source>
</evidence>
<evidence type="ECO:0000256" key="4">
    <source>
        <dbReference type="ARBA" id="ARBA00022448"/>
    </source>
</evidence>
<dbReference type="InterPro" id="IPR036909">
    <property type="entry name" value="Cyt_c-like_dom_sf"/>
</dbReference>
<feature type="chain" id="PRO_5016098454" description="SoxAX cytochrome complex subunit A" evidence="19">
    <location>
        <begin position="28"/>
        <end position="289"/>
    </location>
</feature>
<evidence type="ECO:0000256" key="8">
    <source>
        <dbReference type="ARBA" id="ARBA00022729"/>
    </source>
</evidence>
<evidence type="ECO:0000256" key="16">
    <source>
        <dbReference type="PIRSR" id="PIRSR038455-1"/>
    </source>
</evidence>
<dbReference type="RefSeq" id="WP_110796748.1">
    <property type="nucleotide sequence ID" value="NZ_KZ826489.1"/>
</dbReference>
<comment type="cofactor">
    <cofactor evidence="17">
        <name>heme</name>
        <dbReference type="ChEBI" id="CHEBI:30413"/>
    </cofactor>
    <text evidence="17">Binds 2 heme groups per subunit.</text>
</comment>
<evidence type="ECO:0000256" key="2">
    <source>
        <dbReference type="ARBA" id="ARBA00004418"/>
    </source>
</evidence>
<keyword evidence="9 15" id="KW-0574">Periplasm</keyword>
<evidence type="ECO:0000256" key="5">
    <source>
        <dbReference type="ARBA" id="ARBA00022617"/>
    </source>
</evidence>
<dbReference type="OrthoDB" id="7916986at2"/>
<comment type="caution">
    <text evidence="21">The sequence shown here is derived from an EMBL/GenBank/DDBJ whole genome shotgun (WGS) entry which is preliminary data.</text>
</comment>
<feature type="domain" description="Cytochrome c" evidence="20">
    <location>
        <begin position="189"/>
        <end position="282"/>
    </location>
</feature>
<keyword evidence="10 15" id="KW-0249">Electron transport</keyword>
<comment type="similarity">
    <text evidence="12 15">Belongs to the SoxA family.</text>
</comment>
<dbReference type="GO" id="GO:0016669">
    <property type="term" value="F:oxidoreductase activity, acting on a sulfur group of donors, cytochrome as acceptor"/>
    <property type="evidence" value="ECO:0007669"/>
    <property type="project" value="InterPro"/>
</dbReference>
<feature type="binding site" description="covalent" evidence="17">
    <location>
        <position position="107"/>
    </location>
    <ligand>
        <name>heme c</name>
        <dbReference type="ChEBI" id="CHEBI:61717"/>
        <label>1</label>
    </ligand>
</feature>
<dbReference type="PIRSF" id="PIRSF038455">
    <property type="entry name" value="SoxA"/>
    <property type="match status" value="1"/>
</dbReference>
<dbReference type="Gene3D" id="1.10.760.10">
    <property type="entry name" value="Cytochrome c-like domain"/>
    <property type="match status" value="2"/>
</dbReference>
<comment type="catalytic activity">
    <reaction evidence="13 15">
        <text>L-cysteinyl-[SoxY protein] + thiosulfate + 2 Fe(III)-[cytochrome c] = S-sulfosulfanyl-L-cysteinyl-[SoxY protein] + 2 Fe(II)-[cytochrome c] + 2 H(+)</text>
        <dbReference type="Rhea" id="RHEA:56720"/>
        <dbReference type="Rhea" id="RHEA-COMP:10350"/>
        <dbReference type="Rhea" id="RHEA-COMP:14328"/>
        <dbReference type="Rhea" id="RHEA-COMP:14399"/>
        <dbReference type="Rhea" id="RHEA-COMP:14691"/>
        <dbReference type="ChEBI" id="CHEBI:15378"/>
        <dbReference type="ChEBI" id="CHEBI:29033"/>
        <dbReference type="ChEBI" id="CHEBI:29034"/>
        <dbReference type="ChEBI" id="CHEBI:29950"/>
        <dbReference type="ChEBI" id="CHEBI:33542"/>
        <dbReference type="ChEBI" id="CHEBI:139321"/>
        <dbReference type="EC" id="2.8.5.2"/>
    </reaction>
</comment>
<dbReference type="GO" id="GO:0046982">
    <property type="term" value="F:protein heterodimerization activity"/>
    <property type="evidence" value="ECO:0007669"/>
    <property type="project" value="UniProtKB-ARBA"/>
</dbReference>
<evidence type="ECO:0000256" key="10">
    <source>
        <dbReference type="ARBA" id="ARBA00022982"/>
    </source>
</evidence>
<keyword evidence="5 15" id="KW-0349">Heme</keyword>
<dbReference type="InterPro" id="IPR009056">
    <property type="entry name" value="Cyt_c-like_dom"/>
</dbReference>
<dbReference type="GO" id="GO:0042597">
    <property type="term" value="C:periplasmic space"/>
    <property type="evidence" value="ECO:0007669"/>
    <property type="project" value="UniProtKB-SubCell"/>
</dbReference>
<organism evidence="21 22">
    <name type="scientific">Litorivita pollutaquae</name>
    <dbReference type="NCBI Taxonomy" id="2200892"/>
    <lineage>
        <taxon>Bacteria</taxon>
        <taxon>Pseudomonadati</taxon>
        <taxon>Pseudomonadota</taxon>
        <taxon>Alphaproteobacteria</taxon>
        <taxon>Rhodobacterales</taxon>
        <taxon>Paracoccaceae</taxon>
        <taxon>Litorivita</taxon>
    </lineage>
</organism>
<keyword evidence="4 15" id="KW-0813">Transport</keyword>
<evidence type="ECO:0000256" key="15">
    <source>
        <dbReference type="PIRNR" id="PIRNR038455"/>
    </source>
</evidence>
<dbReference type="FunFam" id="1.10.760.10:FF:000030">
    <property type="entry name" value="L-cysteine S-thiosulfotransferase subunit SoxA"/>
    <property type="match status" value="1"/>
</dbReference>
<dbReference type="GO" id="GO:0004792">
    <property type="term" value="F:thiosulfate-cyanide sulfurtransferase activity"/>
    <property type="evidence" value="ECO:0007669"/>
    <property type="project" value="UniProtKB-ARBA"/>
</dbReference>
<feature type="binding site" description="axial binding residue" evidence="18">
    <location>
        <position position="108"/>
    </location>
    <ligand>
        <name>heme c</name>
        <dbReference type="ChEBI" id="CHEBI:61717"/>
        <label>1</label>
    </ligand>
    <ligandPart>
        <name>Fe</name>
        <dbReference type="ChEBI" id="CHEBI:18248"/>
    </ligandPart>
</feature>
<dbReference type="GO" id="GO:0046872">
    <property type="term" value="F:metal ion binding"/>
    <property type="evidence" value="ECO:0007669"/>
    <property type="project" value="UniProtKB-KW"/>
</dbReference>
<evidence type="ECO:0000256" key="19">
    <source>
        <dbReference type="SAM" id="SignalP"/>
    </source>
</evidence>
<evidence type="ECO:0000256" key="12">
    <source>
        <dbReference type="ARBA" id="ARBA00025746"/>
    </source>
</evidence>
<gene>
    <name evidence="21" type="primary">soxA</name>
    <name evidence="21" type="ORF">DI396_13570</name>
</gene>
<evidence type="ECO:0000256" key="6">
    <source>
        <dbReference type="ARBA" id="ARBA00022679"/>
    </source>
</evidence>
<comment type="catalytic activity">
    <reaction evidence="14 15">
        <text>S-sulfanyl-L-cysteinyl-[SoxY protein] + thiosulfate + 2 Fe(III)-[cytochrome c] = S-(2-sulfodisulfanyl)-L-cysteinyl-[SoxY protein] + 2 Fe(II)-[cytochrome c] + 2 H(+)</text>
        <dbReference type="Rhea" id="RHEA:51224"/>
        <dbReference type="Rhea" id="RHEA-COMP:10350"/>
        <dbReference type="Rhea" id="RHEA-COMP:14399"/>
        <dbReference type="Rhea" id="RHEA-COMP:14689"/>
        <dbReference type="Rhea" id="RHEA-COMP:14690"/>
        <dbReference type="ChEBI" id="CHEBI:15378"/>
        <dbReference type="ChEBI" id="CHEBI:29033"/>
        <dbReference type="ChEBI" id="CHEBI:29034"/>
        <dbReference type="ChEBI" id="CHEBI:33542"/>
        <dbReference type="ChEBI" id="CHEBI:61963"/>
        <dbReference type="ChEBI" id="CHEBI:140664"/>
        <dbReference type="EC" id="2.8.5.2"/>
    </reaction>
</comment>
<evidence type="ECO:0000259" key="20">
    <source>
        <dbReference type="Pfam" id="PF21342"/>
    </source>
</evidence>
<evidence type="ECO:0000256" key="13">
    <source>
        <dbReference type="ARBA" id="ARBA00048077"/>
    </source>
</evidence>
<feature type="binding site" description="covalent" evidence="17">
    <location>
        <position position="208"/>
    </location>
    <ligand>
        <name>heme c</name>
        <dbReference type="ChEBI" id="CHEBI:61717"/>
        <label>2</label>
    </ligand>
</feature>
<evidence type="ECO:0000256" key="14">
    <source>
        <dbReference type="ARBA" id="ARBA00048423"/>
    </source>
</evidence>
<evidence type="ECO:0000256" key="18">
    <source>
        <dbReference type="PIRSR" id="PIRSR038455-3"/>
    </source>
</evidence>
<evidence type="ECO:0000256" key="7">
    <source>
        <dbReference type="ARBA" id="ARBA00022723"/>
    </source>
</evidence>
<dbReference type="Pfam" id="PF21342">
    <property type="entry name" value="SoxA-TsdA_cyt-c"/>
    <property type="match status" value="2"/>
</dbReference>
<dbReference type="EMBL" id="QFVT01000010">
    <property type="protein sequence ID" value="PYC46746.1"/>
    <property type="molecule type" value="Genomic_DNA"/>
</dbReference>
<keyword evidence="22" id="KW-1185">Reference proteome</keyword>
<feature type="binding site" evidence="17">
    <location>
        <position position="246"/>
    </location>
    <ligand>
        <name>substrate</name>
    </ligand>
</feature>
<feature type="domain" description="Cytochrome c" evidence="20">
    <location>
        <begin position="88"/>
        <end position="175"/>
    </location>
</feature>
<accession>A0A2V4NQ30</accession>
<dbReference type="Proteomes" id="UP000248012">
    <property type="component" value="Unassembled WGS sequence"/>
</dbReference>
<sequence>MTKQTSTKALLALTLAGGALWGAAAQADEDAQLVINGEIEIVTKAPLPAHMEEANMDAIYSGWLFRADETQQTQMDDFDNPGMIFVDQGMDQWNAVDGSEGKSCASCHEDVETSMKGVRAEYPKWNDNAEEVRTLVMQINDCRTEQMGAEPYGYTSGKMANMEALISLQSRGMPVDVAIDGPAESMWAQGKELYYTRTGQLDLSCASCHEENYGNMIRADHLSQGQINGFPVYRLKNTKLNTAHARFKGCVRDTRAETFKPGSPEFVALELYVASRGNGLSVEAPSVRN</sequence>
<dbReference type="EC" id="2.8.5.2" evidence="15"/>
<comment type="subcellular location">
    <subcellularLocation>
        <location evidence="2 15">Periplasm</location>
    </subcellularLocation>
</comment>
<keyword evidence="7 15" id="KW-0479">Metal-binding</keyword>
<comment type="cofactor">
    <cofactor evidence="1">
        <name>heme c</name>
        <dbReference type="ChEBI" id="CHEBI:61717"/>
    </cofactor>
</comment>
<evidence type="ECO:0000313" key="21">
    <source>
        <dbReference type="EMBL" id="PYC46746.1"/>
    </source>
</evidence>
<reference evidence="21 22" key="1">
    <citation type="submission" date="2018-05" db="EMBL/GenBank/DDBJ databases">
        <title>Oceanovita maritima gen. nov., sp. nov., a marine bacterium in the family Rhodobacteraceae isolated from surface seawater of Lundu port Xiamen, China.</title>
        <authorList>
            <person name="Hetharua B.H."/>
            <person name="Min D."/>
            <person name="Liao H."/>
            <person name="Tian Y."/>
        </authorList>
    </citation>
    <scope>NUCLEOTIDE SEQUENCE [LARGE SCALE GENOMIC DNA]</scope>
    <source>
        <strain evidence="21 22">FSX-11</strain>
    </source>
</reference>
<evidence type="ECO:0000256" key="9">
    <source>
        <dbReference type="ARBA" id="ARBA00022764"/>
    </source>
</evidence>
<keyword evidence="11 15" id="KW-0408">Iron</keyword>
<dbReference type="NCBIfam" id="TIGR04484">
    <property type="entry name" value="thiosulf_SoxA"/>
    <property type="match status" value="1"/>
</dbReference>
<evidence type="ECO:0000256" key="11">
    <source>
        <dbReference type="ARBA" id="ARBA00023004"/>
    </source>
</evidence>
<feature type="binding site" description="covalent" evidence="17">
    <location>
        <position position="104"/>
    </location>
    <ligand>
        <name>heme c</name>
        <dbReference type="ChEBI" id="CHEBI:61717"/>
        <label>1</label>
    </ligand>
</feature>
<keyword evidence="6 15" id="KW-0808">Transferase</keyword>
<dbReference type="AlphaFoldDB" id="A0A2V4NQ30"/>
<feature type="active site" description="Cysteine persulfide intermediate" evidence="16">
    <location>
        <position position="250"/>
    </location>
</feature>
<evidence type="ECO:0000256" key="1">
    <source>
        <dbReference type="ARBA" id="ARBA00001926"/>
    </source>
</evidence>
<dbReference type="GO" id="GO:0019417">
    <property type="term" value="P:sulfur oxidation"/>
    <property type="evidence" value="ECO:0007669"/>
    <property type="project" value="InterPro"/>
</dbReference>
<feature type="binding site" description="axial binding residue" evidence="18">
    <location>
        <position position="209"/>
    </location>
    <ligand>
        <name>heme c</name>
        <dbReference type="ChEBI" id="CHEBI:61717"/>
        <label>2</label>
    </ligand>
    <ligandPart>
        <name>Fe</name>
        <dbReference type="ChEBI" id="CHEBI:18248"/>
    </ligandPart>
</feature>
<evidence type="ECO:0000256" key="3">
    <source>
        <dbReference type="ARBA" id="ARBA00011530"/>
    </source>
</evidence>
<comment type="subunit">
    <text evidence="3 15">Heterodimer of SoxA and SoxX.</text>
</comment>
<dbReference type="GO" id="GO:0009055">
    <property type="term" value="F:electron transfer activity"/>
    <property type="evidence" value="ECO:0007669"/>
    <property type="project" value="InterPro"/>
</dbReference>